<organism evidence="1">
    <name type="scientific">Anguilla anguilla</name>
    <name type="common">European freshwater eel</name>
    <name type="synonym">Muraena anguilla</name>
    <dbReference type="NCBI Taxonomy" id="7936"/>
    <lineage>
        <taxon>Eukaryota</taxon>
        <taxon>Metazoa</taxon>
        <taxon>Chordata</taxon>
        <taxon>Craniata</taxon>
        <taxon>Vertebrata</taxon>
        <taxon>Euteleostomi</taxon>
        <taxon>Actinopterygii</taxon>
        <taxon>Neopterygii</taxon>
        <taxon>Teleostei</taxon>
        <taxon>Anguilliformes</taxon>
        <taxon>Anguillidae</taxon>
        <taxon>Anguilla</taxon>
    </lineage>
</organism>
<name>A0A0E9RQL7_ANGAN</name>
<accession>A0A0E9RQL7</accession>
<dbReference type="AlphaFoldDB" id="A0A0E9RQL7"/>
<reference evidence="1" key="2">
    <citation type="journal article" date="2015" name="Fish Shellfish Immunol.">
        <title>Early steps in the European eel (Anguilla anguilla)-Vibrio vulnificus interaction in the gills: Role of the RtxA13 toxin.</title>
        <authorList>
            <person name="Callol A."/>
            <person name="Pajuelo D."/>
            <person name="Ebbesson L."/>
            <person name="Teles M."/>
            <person name="MacKenzie S."/>
            <person name="Amaro C."/>
        </authorList>
    </citation>
    <scope>NUCLEOTIDE SEQUENCE</scope>
</reference>
<sequence>MFAHKCVCEISDLSAVQFCFFTEGSFSLVDFN</sequence>
<protein>
    <submittedName>
        <fullName evidence="1">Uncharacterized protein</fullName>
    </submittedName>
</protein>
<proteinExistence type="predicted"/>
<dbReference type="EMBL" id="GBXM01077934">
    <property type="protein sequence ID" value="JAH30643.1"/>
    <property type="molecule type" value="Transcribed_RNA"/>
</dbReference>
<reference evidence="1" key="1">
    <citation type="submission" date="2014-11" db="EMBL/GenBank/DDBJ databases">
        <authorList>
            <person name="Amaro Gonzalez C."/>
        </authorList>
    </citation>
    <scope>NUCLEOTIDE SEQUENCE</scope>
</reference>
<evidence type="ECO:0000313" key="1">
    <source>
        <dbReference type="EMBL" id="JAH30643.1"/>
    </source>
</evidence>